<accession>A0A8S1HJQ6</accession>
<evidence type="ECO:0000256" key="1">
    <source>
        <dbReference type="ARBA" id="ARBA00004123"/>
    </source>
</evidence>
<evidence type="ECO:0000256" key="8">
    <source>
        <dbReference type="ARBA" id="ARBA00023242"/>
    </source>
</evidence>
<dbReference type="Pfam" id="PF12269">
    <property type="entry name" value="CpG_bind_C"/>
    <property type="match status" value="1"/>
</dbReference>
<comment type="caution">
    <text evidence="13">The sequence shown here is derived from an EMBL/GenBank/DDBJ whole genome shotgun (WGS) entry which is preliminary data.</text>
</comment>
<evidence type="ECO:0000256" key="3">
    <source>
        <dbReference type="ARBA" id="ARBA00022771"/>
    </source>
</evidence>
<proteinExistence type="predicted"/>
<dbReference type="GO" id="GO:0008270">
    <property type="term" value="F:zinc ion binding"/>
    <property type="evidence" value="ECO:0007669"/>
    <property type="project" value="UniProtKB-KW"/>
</dbReference>
<dbReference type="InterPro" id="IPR037869">
    <property type="entry name" value="Spp1/CFP1"/>
</dbReference>
<reference evidence="13" key="1">
    <citation type="submission" date="2020-10" db="EMBL/GenBank/DDBJ databases">
        <authorList>
            <person name="Kikuchi T."/>
        </authorList>
    </citation>
    <scope>NUCLEOTIDE SEQUENCE</scope>
    <source>
        <strain evidence="13">NKZ352</strain>
    </source>
</reference>
<keyword evidence="8" id="KW-0539">Nucleus</keyword>
<feature type="compositionally biased region" description="Basic residues" evidence="11">
    <location>
        <begin position="78"/>
        <end position="87"/>
    </location>
</feature>
<feature type="domain" description="CXXC-type" evidence="12">
    <location>
        <begin position="3"/>
        <end position="47"/>
    </location>
</feature>
<keyword evidence="5" id="KW-0805">Transcription regulation</keyword>
<dbReference type="EMBL" id="CAJGYM010000046">
    <property type="protein sequence ID" value="CAD6194611.1"/>
    <property type="molecule type" value="Genomic_DNA"/>
</dbReference>
<evidence type="ECO:0000256" key="5">
    <source>
        <dbReference type="ARBA" id="ARBA00023015"/>
    </source>
</evidence>
<dbReference type="AlphaFoldDB" id="A0A8S1HJQ6"/>
<evidence type="ECO:0000256" key="7">
    <source>
        <dbReference type="ARBA" id="ARBA00023163"/>
    </source>
</evidence>
<keyword evidence="2" id="KW-0479">Metal-binding</keyword>
<dbReference type="OrthoDB" id="419183at2759"/>
<keyword evidence="3 10" id="KW-0863">Zinc-finger</keyword>
<protein>
    <recommendedName>
        <fullName evidence="9">CXXC-type zinc finger protein 1</fullName>
    </recommendedName>
</protein>
<name>A0A8S1HJQ6_9PELO</name>
<keyword evidence="6" id="KW-0238">DNA-binding</keyword>
<dbReference type="PANTHER" id="PTHR46174:SF1">
    <property type="entry name" value="CXXC-TYPE ZINC FINGER PROTEIN 1"/>
    <property type="match status" value="1"/>
</dbReference>
<evidence type="ECO:0000259" key="12">
    <source>
        <dbReference type="PROSITE" id="PS51058"/>
    </source>
</evidence>
<gene>
    <name evidence="13" type="ORF">CAUJ_LOCUS10530</name>
</gene>
<dbReference type="GO" id="GO:0048188">
    <property type="term" value="C:Set1C/COMPASS complex"/>
    <property type="evidence" value="ECO:0007669"/>
    <property type="project" value="InterPro"/>
</dbReference>
<keyword evidence="7" id="KW-0804">Transcription</keyword>
<evidence type="ECO:0000313" key="13">
    <source>
        <dbReference type="EMBL" id="CAD6194611.1"/>
    </source>
</evidence>
<sequence>MSGPATRFIDDWEAPRCNNCIQCARHENCGICEPCQAGKLCLQRRCLRLEPPAKRSEERSSDERKAVDFSKDSDLGAKKRRGRKKGSTKAAMQAAAAAAEAAPTTGRVKHPRSQYLIMAEATKKRRDLSTKGDNKPRACLGLECINSARKNSKYCSDECGVSVAEARLLEILPRHADSLFQEKQETVDSLAADAHALIKKGFDDMAIHEKKLIGFQEKIKNYIQTISKVDVEQTKDAPDPEATDPVFSCMVCGSTDISLRRYPKHVNDCYERSERAVSYGTTEKTESLTNIYCEVYDKKQKTYCKRFKSICPEHSRKTFESMLKVCGFPLKWEDNQSIRIDELVNSEDPFGQDCCRAEQKCSKHHKWLRTLFGVAEAELALCLYKYFELRMEAQSMWYNQQWHSNVINLLTSKAGKPTATVQNSLEATN</sequence>
<dbReference type="InterPro" id="IPR022056">
    <property type="entry name" value="CpG-bd_C"/>
</dbReference>
<evidence type="ECO:0000256" key="10">
    <source>
        <dbReference type="PROSITE-ProRule" id="PRU00509"/>
    </source>
</evidence>
<feature type="compositionally biased region" description="Basic and acidic residues" evidence="11">
    <location>
        <begin position="52"/>
        <end position="77"/>
    </location>
</feature>
<evidence type="ECO:0000256" key="6">
    <source>
        <dbReference type="ARBA" id="ARBA00023125"/>
    </source>
</evidence>
<organism evidence="13 14">
    <name type="scientific">Caenorhabditis auriculariae</name>
    <dbReference type="NCBI Taxonomy" id="2777116"/>
    <lineage>
        <taxon>Eukaryota</taxon>
        <taxon>Metazoa</taxon>
        <taxon>Ecdysozoa</taxon>
        <taxon>Nematoda</taxon>
        <taxon>Chromadorea</taxon>
        <taxon>Rhabditida</taxon>
        <taxon>Rhabditina</taxon>
        <taxon>Rhabditomorpha</taxon>
        <taxon>Rhabditoidea</taxon>
        <taxon>Rhabditidae</taxon>
        <taxon>Peloderinae</taxon>
        <taxon>Caenorhabditis</taxon>
    </lineage>
</organism>
<evidence type="ECO:0000256" key="4">
    <source>
        <dbReference type="ARBA" id="ARBA00022833"/>
    </source>
</evidence>
<feature type="region of interest" description="Disordered" evidence="11">
    <location>
        <begin position="52"/>
        <end position="92"/>
    </location>
</feature>
<dbReference type="Proteomes" id="UP000835052">
    <property type="component" value="Unassembled WGS sequence"/>
</dbReference>
<dbReference type="InterPro" id="IPR002857">
    <property type="entry name" value="Znf_CXXC"/>
</dbReference>
<dbReference type="GO" id="GO:0003677">
    <property type="term" value="F:DNA binding"/>
    <property type="evidence" value="ECO:0007669"/>
    <property type="project" value="UniProtKB-KW"/>
</dbReference>
<evidence type="ECO:0000256" key="2">
    <source>
        <dbReference type="ARBA" id="ARBA00022723"/>
    </source>
</evidence>
<dbReference type="GO" id="GO:0045893">
    <property type="term" value="P:positive regulation of DNA-templated transcription"/>
    <property type="evidence" value="ECO:0007669"/>
    <property type="project" value="TreeGrafter"/>
</dbReference>
<comment type="subcellular location">
    <subcellularLocation>
        <location evidence="1">Nucleus</location>
    </subcellularLocation>
</comment>
<evidence type="ECO:0000313" key="14">
    <source>
        <dbReference type="Proteomes" id="UP000835052"/>
    </source>
</evidence>
<evidence type="ECO:0000256" key="9">
    <source>
        <dbReference type="ARBA" id="ARBA00023828"/>
    </source>
</evidence>
<dbReference type="PROSITE" id="PS51058">
    <property type="entry name" value="ZF_CXXC"/>
    <property type="match status" value="1"/>
</dbReference>
<keyword evidence="4" id="KW-0862">Zinc</keyword>
<keyword evidence="14" id="KW-1185">Reference proteome</keyword>
<dbReference type="PANTHER" id="PTHR46174">
    <property type="entry name" value="CXXC-TYPE ZINC FINGER PROTEIN 1"/>
    <property type="match status" value="1"/>
</dbReference>
<evidence type="ECO:0000256" key="11">
    <source>
        <dbReference type="SAM" id="MobiDB-lite"/>
    </source>
</evidence>